<dbReference type="InterPro" id="IPR015928">
    <property type="entry name" value="Aconitase/3IPM_dehydase_swvl"/>
</dbReference>
<dbReference type="InterPro" id="IPR000573">
    <property type="entry name" value="AconitaseA/IPMdHydase_ssu_swvl"/>
</dbReference>
<feature type="domain" description="Aconitase A/isopropylmalate dehydratase small subunit swivel" evidence="7">
    <location>
        <begin position="444"/>
        <end position="547"/>
    </location>
</feature>
<protein>
    <submittedName>
        <fullName evidence="8">3-isopropylmalate dehydratase large subunit</fullName>
        <ecNumber evidence="8">4.2.1.33</ecNumber>
    </submittedName>
</protein>
<keyword evidence="5 8" id="KW-0456">Lyase</keyword>
<dbReference type="Gene3D" id="3.30.499.10">
    <property type="entry name" value="Aconitase, domain 3"/>
    <property type="match status" value="2"/>
</dbReference>
<dbReference type="InterPro" id="IPR011827">
    <property type="entry name" value="LeuD_type2/HacB/DmdB"/>
</dbReference>
<evidence type="ECO:0000259" key="6">
    <source>
        <dbReference type="Pfam" id="PF00330"/>
    </source>
</evidence>
<keyword evidence="4" id="KW-0411">Iron-sulfur</keyword>
<dbReference type="Pfam" id="PF00330">
    <property type="entry name" value="Aconitase"/>
    <property type="match status" value="1"/>
</dbReference>
<keyword evidence="1" id="KW-0004">4Fe-4S</keyword>
<name>A0ABT5VUN1_9BACT</name>
<accession>A0ABT5VUN1</accession>
<keyword evidence="2" id="KW-0479">Metal-binding</keyword>
<dbReference type="RefSeq" id="WP_275110447.1">
    <property type="nucleotide sequence ID" value="NZ_JAKJSC010000002.1"/>
</dbReference>
<dbReference type="SUPFAM" id="SSF52016">
    <property type="entry name" value="LeuD/IlvD-like"/>
    <property type="match status" value="1"/>
</dbReference>
<keyword evidence="3" id="KW-0408">Iron</keyword>
<dbReference type="Proteomes" id="UP001528920">
    <property type="component" value="Unassembled WGS sequence"/>
</dbReference>
<evidence type="ECO:0000256" key="5">
    <source>
        <dbReference type="ARBA" id="ARBA00023239"/>
    </source>
</evidence>
<evidence type="ECO:0000256" key="2">
    <source>
        <dbReference type="ARBA" id="ARBA00022723"/>
    </source>
</evidence>
<dbReference type="NCBIfam" id="NF001614">
    <property type="entry name" value="PRK00402.1"/>
    <property type="match status" value="1"/>
</dbReference>
<evidence type="ECO:0000259" key="7">
    <source>
        <dbReference type="Pfam" id="PF00694"/>
    </source>
</evidence>
<dbReference type="NCBIfam" id="TIGR02087">
    <property type="entry name" value="LEUD_arch"/>
    <property type="match status" value="1"/>
</dbReference>
<proteinExistence type="predicted"/>
<evidence type="ECO:0000256" key="3">
    <source>
        <dbReference type="ARBA" id="ARBA00023004"/>
    </source>
</evidence>
<dbReference type="PRINTS" id="PR00415">
    <property type="entry name" value="ACONITASE"/>
</dbReference>
<organism evidence="8 9">
    <name type="scientific">Paralabilibaculum antarcticum</name>
    <dbReference type="NCBI Taxonomy" id="2912572"/>
    <lineage>
        <taxon>Bacteria</taxon>
        <taxon>Pseudomonadati</taxon>
        <taxon>Bacteroidota</taxon>
        <taxon>Bacteroidia</taxon>
        <taxon>Marinilabiliales</taxon>
        <taxon>Marinifilaceae</taxon>
        <taxon>Paralabilibaculum</taxon>
    </lineage>
</organism>
<dbReference type="InterPro" id="IPR050067">
    <property type="entry name" value="IPM_dehydratase_rel_enz"/>
</dbReference>
<keyword evidence="9" id="KW-1185">Reference proteome</keyword>
<gene>
    <name evidence="8" type="ORF">L3049_14040</name>
</gene>
<dbReference type="SUPFAM" id="SSF53732">
    <property type="entry name" value="Aconitase iron-sulfur domain"/>
    <property type="match status" value="1"/>
</dbReference>
<dbReference type="EC" id="4.2.1.33" evidence="8"/>
<reference evidence="8 9" key="1">
    <citation type="submission" date="2022-01" db="EMBL/GenBank/DDBJ databases">
        <title>Labilibaculum sp. nov, a marine bacterium isolated from Antarctica.</title>
        <authorList>
            <person name="Dai W."/>
        </authorList>
    </citation>
    <scope>NUCLEOTIDE SEQUENCE [LARGE SCALE GENOMIC DNA]</scope>
    <source>
        <strain evidence="8 9">DW002</strain>
    </source>
</reference>
<feature type="domain" description="Aconitase/3-isopropylmalate dehydratase large subunit alpha/beta/alpha" evidence="6">
    <location>
        <begin position="7"/>
        <end position="284"/>
    </location>
</feature>
<dbReference type="InterPro" id="IPR006251">
    <property type="entry name" value="Homoacnase/IPMdehydase_lsu"/>
</dbReference>
<dbReference type="Gene3D" id="3.20.19.10">
    <property type="entry name" value="Aconitase, domain 4"/>
    <property type="match status" value="1"/>
</dbReference>
<evidence type="ECO:0000313" key="9">
    <source>
        <dbReference type="Proteomes" id="UP001528920"/>
    </source>
</evidence>
<dbReference type="EMBL" id="JAKJSC010000002">
    <property type="protein sequence ID" value="MDE5419118.1"/>
    <property type="molecule type" value="Genomic_DNA"/>
</dbReference>
<dbReference type="InterPro" id="IPR001030">
    <property type="entry name" value="Acoase/IPM_deHydtase_lsu_aba"/>
</dbReference>
<evidence type="ECO:0000313" key="8">
    <source>
        <dbReference type="EMBL" id="MDE5419118.1"/>
    </source>
</evidence>
<sequence length="604" mass="65985">MGMTLIEKILANHSKESRVKPSEIVDIEIDIRAARDFGGANVVKNIQDHNLRIADPQKTFFTFDCNPTGSDQKYAVNQQICRLFARDNGVKVFDINTGIGTHTLIEKGLAYSGITAVTTDSHANILGAVGAFGQGMGDKDIAAAIHNGKVWFKVPKSVKINLNGKRPEGIYAKDIVLGLLKRFGANTLLGYAVEIYGDEVDKLTLDERITISSMATEMGCIIIFFTPNEAIMEYSQFRNGKKLEIVRADHDAEYEQLYELNIEAFVPRVALPGEPHNTVPVKEVKGVKIDSAFIGSCTNGRMEDFRIVGEILKGKQVAPDVVFKIVPATDEIWNECLKEGLINIFKEAGAMVSNAGCAGCAAGQVGQNGEGEISISSGNRNFPGKQGKGKVYLASPATVAASAIAGCIVPHDEIPEIPMTFGVSESKRKIVETAVCLDSIEIEKPKHIEGRVWYIPMDNIDTDMIYHNRYLSLTDVSEMGQYTFDNLEAYEDFAQRAKSGDIVVVHKNFGSGSSRQQAVDCFKALGIQAIVAESYGAIYERNAINAAFPIMTCATIEKLKLADGDIVQLNLETGEIINTSKKISVQGERFSEVQLEIYQNGGLF</sequence>
<dbReference type="InterPro" id="IPR036008">
    <property type="entry name" value="Aconitase_4Fe-4S_dom"/>
</dbReference>
<comment type="caution">
    <text evidence="8">The sequence shown here is derived from an EMBL/GenBank/DDBJ whole genome shotgun (WGS) entry which is preliminary data.</text>
</comment>
<evidence type="ECO:0000256" key="1">
    <source>
        <dbReference type="ARBA" id="ARBA00022485"/>
    </source>
</evidence>
<evidence type="ECO:0000256" key="4">
    <source>
        <dbReference type="ARBA" id="ARBA00023014"/>
    </source>
</evidence>
<dbReference type="GO" id="GO:0003861">
    <property type="term" value="F:3-isopropylmalate dehydratase activity"/>
    <property type="evidence" value="ECO:0007669"/>
    <property type="project" value="UniProtKB-EC"/>
</dbReference>
<dbReference type="PANTHER" id="PTHR43822">
    <property type="entry name" value="HOMOACONITASE, MITOCHONDRIAL-RELATED"/>
    <property type="match status" value="1"/>
</dbReference>
<dbReference type="PANTHER" id="PTHR43822:SF2">
    <property type="entry name" value="HOMOACONITASE, MITOCHONDRIAL"/>
    <property type="match status" value="1"/>
</dbReference>
<dbReference type="NCBIfam" id="TIGR01343">
    <property type="entry name" value="hacA_fam"/>
    <property type="match status" value="1"/>
</dbReference>
<dbReference type="InterPro" id="IPR015931">
    <property type="entry name" value="Acnase/IPM_dHydase_lsu_aba_1/3"/>
</dbReference>
<dbReference type="Pfam" id="PF00694">
    <property type="entry name" value="Aconitase_C"/>
    <property type="match status" value="1"/>
</dbReference>